<dbReference type="Proteomes" id="UP000665043">
    <property type="component" value="Chromosome"/>
</dbReference>
<dbReference type="InterPro" id="IPR009908">
    <property type="entry name" value="Methylamine_util_MauE"/>
</dbReference>
<feature type="transmembrane region" description="Helical" evidence="5">
    <location>
        <begin position="71"/>
        <end position="93"/>
    </location>
</feature>
<evidence type="ECO:0000256" key="2">
    <source>
        <dbReference type="ARBA" id="ARBA00022692"/>
    </source>
</evidence>
<evidence type="ECO:0000256" key="4">
    <source>
        <dbReference type="ARBA" id="ARBA00023136"/>
    </source>
</evidence>
<evidence type="ECO:0000313" key="7">
    <source>
        <dbReference type="EMBL" id="QTM97919.1"/>
    </source>
</evidence>
<keyword evidence="3 5" id="KW-1133">Transmembrane helix</keyword>
<feature type="transmembrane region" description="Helical" evidence="5">
    <location>
        <begin position="6"/>
        <end position="25"/>
    </location>
</feature>
<accession>A0ABX7VM85</accession>
<feature type="domain" description="Methylamine utilisation protein MauE" evidence="6">
    <location>
        <begin position="4"/>
        <end position="128"/>
    </location>
</feature>
<protein>
    <recommendedName>
        <fullName evidence="6">Methylamine utilisation protein MauE domain-containing protein</fullName>
    </recommendedName>
</protein>
<dbReference type="RefSeq" id="WP_209366445.1">
    <property type="nucleotide sequence ID" value="NZ_CP046956.1"/>
</dbReference>
<gene>
    <name evidence="7" type="ORF">ERJ70_00325</name>
</gene>
<dbReference type="EMBL" id="CP046956">
    <property type="protein sequence ID" value="QTM97919.1"/>
    <property type="molecule type" value="Genomic_DNA"/>
</dbReference>
<comment type="subcellular location">
    <subcellularLocation>
        <location evidence="1">Membrane</location>
        <topology evidence="1">Multi-pass membrane protein</topology>
    </subcellularLocation>
</comment>
<evidence type="ECO:0000256" key="1">
    <source>
        <dbReference type="ARBA" id="ARBA00004141"/>
    </source>
</evidence>
<keyword evidence="4 5" id="KW-0472">Membrane</keyword>
<sequence length="184" mass="21141">MADFVYTVSCYILALIFILSIWDKLAKWQVYLVKIKEYNILPENLVAVFGWLSLLVELLLAFYFLTLQVNLYASMLFTLLMLIYTGAVSVNIYKGNTLIACGCGGVLENDRLSLLIVYRNLALVLIGVGTSFLREEFMVHLPYFHFTSLLISVSILMVYGVLVTFFEQLKLIKNLRMKLSYFED</sequence>
<proteinExistence type="predicted"/>
<organism evidence="7 8">
    <name type="scientific">Sediminibacillus dalangtanensis</name>
    <dbReference type="NCBI Taxonomy" id="2729421"/>
    <lineage>
        <taxon>Bacteria</taxon>
        <taxon>Bacillati</taxon>
        <taxon>Bacillota</taxon>
        <taxon>Bacilli</taxon>
        <taxon>Bacillales</taxon>
        <taxon>Bacillaceae</taxon>
        <taxon>Sediminibacillus</taxon>
    </lineage>
</organism>
<feature type="transmembrane region" description="Helical" evidence="5">
    <location>
        <begin position="114"/>
        <end position="133"/>
    </location>
</feature>
<keyword evidence="2 5" id="KW-0812">Transmembrane</keyword>
<evidence type="ECO:0000256" key="5">
    <source>
        <dbReference type="SAM" id="Phobius"/>
    </source>
</evidence>
<name>A0ABX7VM85_9BACI</name>
<feature type="transmembrane region" description="Helical" evidence="5">
    <location>
        <begin position="145"/>
        <end position="166"/>
    </location>
</feature>
<evidence type="ECO:0000259" key="6">
    <source>
        <dbReference type="Pfam" id="PF07291"/>
    </source>
</evidence>
<evidence type="ECO:0000256" key="3">
    <source>
        <dbReference type="ARBA" id="ARBA00022989"/>
    </source>
</evidence>
<dbReference type="Pfam" id="PF07291">
    <property type="entry name" value="MauE"/>
    <property type="match status" value="1"/>
</dbReference>
<reference evidence="7 8" key="1">
    <citation type="submission" date="2019-12" db="EMBL/GenBank/DDBJ databases">
        <title>The whole genome sequencing of a strain isolated from a Mars analog, Dalangtan Playa.</title>
        <authorList>
            <person name="Huang T."/>
        </authorList>
    </citation>
    <scope>NUCLEOTIDE SEQUENCE [LARGE SCALE GENOMIC DNA]</scope>
    <source>
        <strain evidence="7 8">DP4-553-S</strain>
    </source>
</reference>
<feature type="transmembrane region" description="Helical" evidence="5">
    <location>
        <begin position="45"/>
        <end position="65"/>
    </location>
</feature>
<keyword evidence="8" id="KW-1185">Reference proteome</keyword>
<evidence type="ECO:0000313" key="8">
    <source>
        <dbReference type="Proteomes" id="UP000665043"/>
    </source>
</evidence>